<feature type="transmembrane region" description="Helical" evidence="1">
    <location>
        <begin position="204"/>
        <end position="226"/>
    </location>
</feature>
<accession>A0A518FUJ7</accession>
<reference evidence="2 3" key="1">
    <citation type="submission" date="2019-02" db="EMBL/GenBank/DDBJ databases">
        <title>Deep-cultivation of Planctomycetes and their phenomic and genomic characterization uncovers novel biology.</title>
        <authorList>
            <person name="Wiegand S."/>
            <person name="Jogler M."/>
            <person name="Boedeker C."/>
            <person name="Pinto D."/>
            <person name="Vollmers J."/>
            <person name="Rivas-Marin E."/>
            <person name="Kohn T."/>
            <person name="Peeters S.H."/>
            <person name="Heuer A."/>
            <person name="Rast P."/>
            <person name="Oberbeckmann S."/>
            <person name="Bunk B."/>
            <person name="Jeske O."/>
            <person name="Meyerdierks A."/>
            <person name="Storesund J.E."/>
            <person name="Kallscheuer N."/>
            <person name="Luecker S."/>
            <person name="Lage O.M."/>
            <person name="Pohl T."/>
            <person name="Merkel B.J."/>
            <person name="Hornburger P."/>
            <person name="Mueller R.-W."/>
            <person name="Bruemmer F."/>
            <person name="Labrenz M."/>
            <person name="Spormann A.M."/>
            <person name="Op den Camp H."/>
            <person name="Overmann J."/>
            <person name="Amann R."/>
            <person name="Jetten M.S.M."/>
            <person name="Mascher T."/>
            <person name="Medema M.H."/>
            <person name="Devos D.P."/>
            <person name="Kaster A.-K."/>
            <person name="Ovreas L."/>
            <person name="Rohde M."/>
            <person name="Galperin M.Y."/>
            <person name="Jogler C."/>
        </authorList>
    </citation>
    <scope>NUCLEOTIDE SEQUENCE [LARGE SCALE GENOMIC DNA]</scope>
    <source>
        <strain evidence="2 3">Pan153</strain>
    </source>
</reference>
<sequence length="254" mass="28987">MERSKVEPAVFQENYEEAVRKLSKQSNIAVILILLIIFVAPFISHQIEVYVFFPDQGVNDLSKINDAQGDFRLFSGAFIIFLLFLPFWYLRTVSQNPILSCPRCSKLLAPGRISIDVLKTGMCPFCRQMILEDTLFSKSEALMYYCQHEQARIRREKVCPRKAAQASKRMARLCFVAAILYLLAVAPVYLWIKSLEEVMGKGAALRNAGMIIVVSLLLFLLAWLCFSEKRRLEQQLEKLASQPEGHHGSEHSQP</sequence>
<keyword evidence="1" id="KW-1133">Transmembrane helix</keyword>
<dbReference type="AlphaFoldDB" id="A0A518FUJ7"/>
<evidence type="ECO:0000313" key="3">
    <source>
        <dbReference type="Proteomes" id="UP000320839"/>
    </source>
</evidence>
<feature type="transmembrane region" description="Helical" evidence="1">
    <location>
        <begin position="73"/>
        <end position="90"/>
    </location>
</feature>
<dbReference type="Proteomes" id="UP000320839">
    <property type="component" value="Chromosome"/>
</dbReference>
<evidence type="ECO:0000313" key="2">
    <source>
        <dbReference type="EMBL" id="QDV20009.1"/>
    </source>
</evidence>
<evidence type="ECO:0000256" key="1">
    <source>
        <dbReference type="SAM" id="Phobius"/>
    </source>
</evidence>
<organism evidence="2 3">
    <name type="scientific">Gimesia panareensis</name>
    <dbReference type="NCBI Taxonomy" id="2527978"/>
    <lineage>
        <taxon>Bacteria</taxon>
        <taxon>Pseudomonadati</taxon>
        <taxon>Planctomycetota</taxon>
        <taxon>Planctomycetia</taxon>
        <taxon>Planctomycetales</taxon>
        <taxon>Planctomycetaceae</taxon>
        <taxon>Gimesia</taxon>
    </lineage>
</organism>
<protein>
    <submittedName>
        <fullName evidence="2">Uncharacterized protein</fullName>
    </submittedName>
</protein>
<gene>
    <name evidence="2" type="ORF">Pan153_46780</name>
</gene>
<keyword evidence="1" id="KW-0472">Membrane</keyword>
<keyword evidence="1" id="KW-0812">Transmembrane</keyword>
<proteinExistence type="predicted"/>
<feature type="transmembrane region" description="Helical" evidence="1">
    <location>
        <begin position="170"/>
        <end position="192"/>
    </location>
</feature>
<dbReference type="RefSeq" id="WP_145457978.1">
    <property type="nucleotide sequence ID" value="NZ_CP036317.1"/>
</dbReference>
<name>A0A518FUJ7_9PLAN</name>
<feature type="transmembrane region" description="Helical" evidence="1">
    <location>
        <begin position="28"/>
        <end position="53"/>
    </location>
</feature>
<dbReference type="EMBL" id="CP036317">
    <property type="protein sequence ID" value="QDV20009.1"/>
    <property type="molecule type" value="Genomic_DNA"/>
</dbReference>